<proteinExistence type="predicted"/>
<feature type="region of interest" description="Disordered" evidence="1">
    <location>
        <begin position="1"/>
        <end position="123"/>
    </location>
</feature>
<reference evidence="3 4" key="1">
    <citation type="submission" date="2019-02" db="EMBL/GenBank/DDBJ databases">
        <authorList>
            <consortium name="Pathogen Informatics"/>
        </authorList>
    </citation>
    <scope>NUCLEOTIDE SEQUENCE [LARGE SCALE GENOMIC DNA]</scope>
    <source>
        <strain evidence="3 4">3012STDY6756504</strain>
    </source>
</reference>
<dbReference type="EMBL" id="LR215973">
    <property type="protein sequence ID" value="VFB00706.1"/>
    <property type="molecule type" value="Genomic_DNA"/>
</dbReference>
<dbReference type="PRINTS" id="PR01217">
    <property type="entry name" value="PRICHEXTENSN"/>
</dbReference>
<sequence>MSYPGAPQAQPVPGQPQFGGAPQYAPPGAPPYGQPPMGQPMPGQQAPGQPMPGQPMPGRPPMPPAPNGAPQFPQGGPYGQPPQGMPPQGRPPMPGGQPPMPYGAPGAHAPAGQGMPGDPPGLTVDASYTPMAFLLAITKPKIIVNGHQVPNTRWGANHIPVGTGQHHVKVSTPWLFDMGPATTAVPVAEGQAARLYYRAPALIFLNGAIGPAPQKTPGMVFIYISWACAALLILLSILPLLFI</sequence>
<evidence type="ECO:0000256" key="2">
    <source>
        <dbReference type="SAM" id="Phobius"/>
    </source>
</evidence>
<feature type="compositionally biased region" description="Low complexity" evidence="1">
    <location>
        <begin position="103"/>
        <end position="113"/>
    </location>
</feature>
<organism evidence="3 4">
    <name type="scientific">Nocardia cyriacigeorgica</name>
    <dbReference type="NCBI Taxonomy" id="135487"/>
    <lineage>
        <taxon>Bacteria</taxon>
        <taxon>Bacillati</taxon>
        <taxon>Actinomycetota</taxon>
        <taxon>Actinomycetes</taxon>
        <taxon>Mycobacteriales</taxon>
        <taxon>Nocardiaceae</taxon>
        <taxon>Nocardia</taxon>
    </lineage>
</organism>
<dbReference type="Proteomes" id="UP000290439">
    <property type="component" value="Chromosome"/>
</dbReference>
<dbReference type="AlphaFoldDB" id="A0A4U8W632"/>
<accession>A0A4U8W632</accession>
<feature type="compositionally biased region" description="Low complexity" evidence="1">
    <location>
        <begin position="1"/>
        <end position="23"/>
    </location>
</feature>
<keyword evidence="2" id="KW-0812">Transmembrane</keyword>
<name>A0A4U8W632_9NOCA</name>
<feature type="transmembrane region" description="Helical" evidence="2">
    <location>
        <begin position="220"/>
        <end position="242"/>
    </location>
</feature>
<feature type="compositionally biased region" description="Pro residues" evidence="1">
    <location>
        <begin position="79"/>
        <end position="102"/>
    </location>
</feature>
<gene>
    <name evidence="3" type="ORF">NCTC10797_04507</name>
</gene>
<keyword evidence="2" id="KW-0472">Membrane</keyword>
<feature type="compositionally biased region" description="Pro residues" evidence="1">
    <location>
        <begin position="49"/>
        <end position="67"/>
    </location>
</feature>
<protein>
    <submittedName>
        <fullName evidence="3">Uncharacterized protein</fullName>
    </submittedName>
</protein>
<keyword evidence="2" id="KW-1133">Transmembrane helix</keyword>
<dbReference type="RefSeq" id="WP_228798457.1">
    <property type="nucleotide sequence ID" value="NZ_JADLPI010000001.1"/>
</dbReference>
<evidence type="ECO:0000313" key="3">
    <source>
        <dbReference type="EMBL" id="VFB00706.1"/>
    </source>
</evidence>
<feature type="compositionally biased region" description="Pro residues" evidence="1">
    <location>
        <begin position="24"/>
        <end position="39"/>
    </location>
</feature>
<evidence type="ECO:0000256" key="1">
    <source>
        <dbReference type="SAM" id="MobiDB-lite"/>
    </source>
</evidence>
<evidence type="ECO:0000313" key="4">
    <source>
        <dbReference type="Proteomes" id="UP000290439"/>
    </source>
</evidence>